<reference evidence="10" key="1">
    <citation type="submission" date="2022-09" db="EMBL/GenBank/DDBJ databases">
        <title>Actin cytoskeleton and complex cell architecture in an #Asgard archaeon.</title>
        <authorList>
            <person name="Ponce Toledo R.I."/>
            <person name="Schleper C."/>
            <person name="Rodrigues Oliveira T."/>
            <person name="Wollweber F."/>
            <person name="Xu J."/>
            <person name="Rittmann S."/>
            <person name="Klingl A."/>
            <person name="Pilhofer M."/>
        </authorList>
    </citation>
    <scope>NUCLEOTIDE SEQUENCE</scope>
    <source>
        <strain evidence="10">B-35</strain>
    </source>
</reference>
<evidence type="ECO:0000256" key="1">
    <source>
        <dbReference type="ARBA" id="ARBA00004141"/>
    </source>
</evidence>
<evidence type="ECO:0000256" key="2">
    <source>
        <dbReference type="ARBA" id="ARBA00022692"/>
    </source>
</evidence>
<dbReference type="SUPFAM" id="SSF90123">
    <property type="entry name" value="ABC transporter transmembrane region"/>
    <property type="match status" value="1"/>
</dbReference>
<accession>A0ABY6HNB6</accession>
<evidence type="ECO:0000256" key="7">
    <source>
        <dbReference type="SAM" id="Phobius"/>
    </source>
</evidence>
<evidence type="ECO:0000256" key="6">
    <source>
        <dbReference type="ARBA" id="ARBA00023136"/>
    </source>
</evidence>
<protein>
    <submittedName>
        <fullName evidence="10">Vitamin B12 import ATP-binding protein BtuD</fullName>
    </submittedName>
</protein>
<keyword evidence="5 7" id="KW-1133">Transmembrane helix</keyword>
<dbReference type="InterPro" id="IPR027417">
    <property type="entry name" value="P-loop_NTPase"/>
</dbReference>
<dbReference type="InterPro" id="IPR003439">
    <property type="entry name" value="ABC_transporter-like_ATP-bd"/>
</dbReference>
<evidence type="ECO:0000259" key="8">
    <source>
        <dbReference type="PROSITE" id="PS50893"/>
    </source>
</evidence>
<feature type="domain" description="ABC transmembrane type-1" evidence="9">
    <location>
        <begin position="29"/>
        <end position="309"/>
    </location>
</feature>
<evidence type="ECO:0000256" key="4">
    <source>
        <dbReference type="ARBA" id="ARBA00022840"/>
    </source>
</evidence>
<organism evidence="10 11">
    <name type="scientific">Candidatus Lokiarchaeum ossiferum</name>
    <dbReference type="NCBI Taxonomy" id="2951803"/>
    <lineage>
        <taxon>Archaea</taxon>
        <taxon>Promethearchaeati</taxon>
        <taxon>Promethearchaeota</taxon>
        <taxon>Promethearchaeia</taxon>
        <taxon>Promethearchaeales</taxon>
        <taxon>Promethearchaeaceae</taxon>
        <taxon>Candidatus Lokiarchaeum</taxon>
    </lineage>
</organism>
<dbReference type="PROSITE" id="PS00211">
    <property type="entry name" value="ABC_TRANSPORTER_1"/>
    <property type="match status" value="1"/>
</dbReference>
<keyword evidence="2 7" id="KW-0812">Transmembrane</keyword>
<keyword evidence="3" id="KW-0547">Nucleotide-binding</keyword>
<keyword evidence="4 10" id="KW-0067">ATP-binding</keyword>
<dbReference type="Proteomes" id="UP001208689">
    <property type="component" value="Chromosome"/>
</dbReference>
<dbReference type="PROSITE" id="PS50893">
    <property type="entry name" value="ABC_TRANSPORTER_2"/>
    <property type="match status" value="1"/>
</dbReference>
<dbReference type="InterPro" id="IPR039421">
    <property type="entry name" value="Type_1_exporter"/>
</dbReference>
<keyword evidence="11" id="KW-1185">Reference proteome</keyword>
<keyword evidence="6 7" id="KW-0472">Membrane</keyword>
<sequence length="596" mass="67741">MQKTDDNRKNQKHFSKVLPYITKHRFWLILLIFCAILGGFMEVIFPFFLLNLTNTAINNQFAEFQSLLLWAVLFMFMKLFHKFLYEQSSNRYEILTIRDFRNLISTRIQKLPISFIETFHSGDLVSRLNNDVDKITELLRKIYILIMQPIVFILGFIYMALISWKLLLATIILIPISAILFNKVIKPIGKNSKKELEEIAKANIITQDAIRGNNIIKAFNLENTFIKKFRKTVKKAQEAGLEIEKSNAISVALFIGLRYIPQLVCPLYGGYLAYTGEITVGGLLASMSLIWLVFLPIENILDSLKVFREVTPAINRIFEILEHSKENSQVQSITFDHLQHPIEIKNLVFNYSKERMLLDNLNLQIKEGETTALVGPSGCGKSTILKILCGFYEPQEGEIRIYGNNLFLSNLSQIRSKISLVSQESYLFPTTIKENIGYGKIGATDDEIISAAKYANAHNFIMQLPNGYETEVGEWGSKLSGGEKQRIALARAILKDAPILLLDEPTSALDNVSEAIIQNILEKYMKNKTVIIVAHRLSSLKNVDNIVVLNNGKIVEKGTHDELLGSDGLYKRLYLKQMNDMNSKSKKMEGAIINAQ</sequence>
<dbReference type="InterPro" id="IPR036640">
    <property type="entry name" value="ABC1_TM_sf"/>
</dbReference>
<dbReference type="SUPFAM" id="SSF52540">
    <property type="entry name" value="P-loop containing nucleoside triphosphate hydrolases"/>
    <property type="match status" value="1"/>
</dbReference>
<evidence type="ECO:0000259" key="9">
    <source>
        <dbReference type="PROSITE" id="PS50929"/>
    </source>
</evidence>
<feature type="domain" description="ABC transporter" evidence="8">
    <location>
        <begin position="342"/>
        <end position="576"/>
    </location>
</feature>
<dbReference type="Gene3D" id="1.20.1560.10">
    <property type="entry name" value="ABC transporter type 1, transmembrane domain"/>
    <property type="match status" value="1"/>
</dbReference>
<dbReference type="InterPro" id="IPR003593">
    <property type="entry name" value="AAA+_ATPase"/>
</dbReference>
<dbReference type="InterPro" id="IPR017871">
    <property type="entry name" value="ABC_transporter-like_CS"/>
</dbReference>
<dbReference type="GO" id="GO:0005524">
    <property type="term" value="F:ATP binding"/>
    <property type="evidence" value="ECO:0007669"/>
    <property type="project" value="UniProtKB-KW"/>
</dbReference>
<feature type="transmembrane region" description="Helical" evidence="7">
    <location>
        <begin position="278"/>
        <end position="297"/>
    </location>
</feature>
<dbReference type="PROSITE" id="PS50929">
    <property type="entry name" value="ABC_TM1F"/>
    <property type="match status" value="1"/>
</dbReference>
<name>A0ABY6HNB6_9ARCH</name>
<evidence type="ECO:0000313" key="10">
    <source>
        <dbReference type="EMBL" id="UYP44367.1"/>
    </source>
</evidence>
<dbReference type="Pfam" id="PF00005">
    <property type="entry name" value="ABC_tran"/>
    <property type="match status" value="1"/>
</dbReference>
<feature type="transmembrane region" description="Helical" evidence="7">
    <location>
        <begin position="61"/>
        <end position="81"/>
    </location>
</feature>
<dbReference type="Gene3D" id="3.40.50.300">
    <property type="entry name" value="P-loop containing nucleotide triphosphate hydrolases"/>
    <property type="match status" value="1"/>
</dbReference>
<dbReference type="EMBL" id="CP104013">
    <property type="protein sequence ID" value="UYP44367.1"/>
    <property type="molecule type" value="Genomic_DNA"/>
</dbReference>
<evidence type="ECO:0000313" key="11">
    <source>
        <dbReference type="Proteomes" id="UP001208689"/>
    </source>
</evidence>
<dbReference type="PANTHER" id="PTHR43394">
    <property type="entry name" value="ATP-DEPENDENT PERMEASE MDL1, MITOCHONDRIAL"/>
    <property type="match status" value="1"/>
</dbReference>
<dbReference type="CDD" id="cd07346">
    <property type="entry name" value="ABC_6TM_exporters"/>
    <property type="match status" value="1"/>
</dbReference>
<feature type="transmembrane region" description="Helical" evidence="7">
    <location>
        <begin position="167"/>
        <end position="185"/>
    </location>
</feature>
<evidence type="ECO:0000256" key="3">
    <source>
        <dbReference type="ARBA" id="ARBA00022741"/>
    </source>
</evidence>
<evidence type="ECO:0000256" key="5">
    <source>
        <dbReference type="ARBA" id="ARBA00022989"/>
    </source>
</evidence>
<dbReference type="InterPro" id="IPR011527">
    <property type="entry name" value="ABC1_TM_dom"/>
</dbReference>
<comment type="subcellular location">
    <subcellularLocation>
        <location evidence="1">Membrane</location>
        <topology evidence="1">Multi-pass membrane protein</topology>
    </subcellularLocation>
</comment>
<dbReference type="SMART" id="SM00382">
    <property type="entry name" value="AAA"/>
    <property type="match status" value="1"/>
</dbReference>
<dbReference type="Pfam" id="PF00664">
    <property type="entry name" value="ABC_membrane"/>
    <property type="match status" value="1"/>
</dbReference>
<dbReference type="PANTHER" id="PTHR43394:SF1">
    <property type="entry name" value="ATP-BINDING CASSETTE SUB-FAMILY B MEMBER 10, MITOCHONDRIAL"/>
    <property type="match status" value="1"/>
</dbReference>
<proteinExistence type="predicted"/>
<feature type="transmembrane region" description="Helical" evidence="7">
    <location>
        <begin position="26"/>
        <end position="49"/>
    </location>
</feature>
<gene>
    <name evidence="10" type="ORF">NEF87_000652</name>
</gene>
<feature type="transmembrane region" description="Helical" evidence="7">
    <location>
        <begin position="142"/>
        <end position="161"/>
    </location>
</feature>